<feature type="domain" description="tRNA/rRNA methyltransferase SpoU type" evidence="8">
    <location>
        <begin position="20"/>
        <end position="158"/>
    </location>
</feature>
<gene>
    <name evidence="7" type="primary">trmH</name>
    <name evidence="10" type="ORF">SAMN05660443_0066</name>
</gene>
<dbReference type="GO" id="GO:0141100">
    <property type="term" value="F:tRNA (guanine(18)-2'-O)-methyltransferase activity"/>
    <property type="evidence" value="ECO:0007669"/>
    <property type="project" value="UniProtKB-UniRule"/>
</dbReference>
<comment type="similarity">
    <text evidence="7">Belongs to the class IV-like SAM-binding methyltransferase superfamily. RNA methyltransferase TrmH family.</text>
</comment>
<keyword evidence="3 7" id="KW-0808">Transferase</keyword>
<evidence type="ECO:0000256" key="2">
    <source>
        <dbReference type="ARBA" id="ARBA00022603"/>
    </source>
</evidence>
<dbReference type="Pfam" id="PF12105">
    <property type="entry name" value="SpoU_methylas_C"/>
    <property type="match status" value="1"/>
</dbReference>
<feature type="domain" description="RNA methyltransferase SpoU/TrmH type C-terminal" evidence="9">
    <location>
        <begin position="163"/>
        <end position="214"/>
    </location>
</feature>
<dbReference type="NCBIfam" id="NF008295">
    <property type="entry name" value="PRK11081.1"/>
    <property type="match status" value="1"/>
</dbReference>
<evidence type="ECO:0000259" key="8">
    <source>
        <dbReference type="Pfam" id="PF00588"/>
    </source>
</evidence>
<protein>
    <recommendedName>
        <fullName evidence="7">tRNA (guanosine(18)-2'-O)-methyltransferase</fullName>
        <ecNumber evidence="7">2.1.1.34</ecNumber>
    </recommendedName>
    <alternativeName>
        <fullName evidence="7">tRNA [Gm18] methyltransferase</fullName>
    </alternativeName>
</protein>
<dbReference type="AlphaFoldDB" id="A0A1I1DYW3"/>
<evidence type="ECO:0000313" key="11">
    <source>
        <dbReference type="Proteomes" id="UP000199058"/>
    </source>
</evidence>
<evidence type="ECO:0000259" key="9">
    <source>
        <dbReference type="Pfam" id="PF12105"/>
    </source>
</evidence>
<dbReference type="RefSeq" id="WP_091957564.1">
    <property type="nucleotide sequence ID" value="NZ_FOLH01000001.1"/>
</dbReference>
<dbReference type="InterPro" id="IPR001537">
    <property type="entry name" value="SpoU_MeTrfase"/>
</dbReference>
<keyword evidence="11" id="KW-1185">Reference proteome</keyword>
<name>A0A1I1DYW3_9GAMM</name>
<dbReference type="Pfam" id="PF00588">
    <property type="entry name" value="SpoU_methylase"/>
    <property type="match status" value="1"/>
</dbReference>
<evidence type="ECO:0000256" key="7">
    <source>
        <dbReference type="HAMAP-Rule" id="MF_02060"/>
    </source>
</evidence>
<dbReference type="InterPro" id="IPR033671">
    <property type="entry name" value="TrmH"/>
</dbReference>
<evidence type="ECO:0000256" key="1">
    <source>
        <dbReference type="ARBA" id="ARBA00022555"/>
    </source>
</evidence>
<dbReference type="STRING" id="1122252.SAMN05660443_0066"/>
<keyword evidence="1 7" id="KW-0820">tRNA-binding</keyword>
<dbReference type="CDD" id="cd18092">
    <property type="entry name" value="SpoU-like_TrmH"/>
    <property type="match status" value="1"/>
</dbReference>
<accession>A0A1I1DYW3</accession>
<keyword evidence="6 7" id="KW-0694">RNA-binding</keyword>
<comment type="function">
    <text evidence="7">Catalyzes the 2'-O methylation of guanosine at position 18 in tRNA.</text>
</comment>
<evidence type="ECO:0000313" key="10">
    <source>
        <dbReference type="EMBL" id="SFB77920.1"/>
    </source>
</evidence>
<evidence type="ECO:0000256" key="4">
    <source>
        <dbReference type="ARBA" id="ARBA00022691"/>
    </source>
</evidence>
<dbReference type="EC" id="2.1.1.34" evidence="7"/>
<dbReference type="PANTHER" id="PTHR43453:SF1">
    <property type="entry name" value="TRNA_RRNA METHYLTRANSFERASE SPOU TYPE DOMAIN-CONTAINING PROTEIN"/>
    <property type="match status" value="1"/>
</dbReference>
<dbReference type="Gene3D" id="3.40.1280.10">
    <property type="match status" value="1"/>
</dbReference>
<dbReference type="OrthoDB" id="9794400at2"/>
<comment type="catalytic activity">
    <reaction evidence="7">
        <text>guanosine(18) in tRNA + S-adenosyl-L-methionine = 2'-O-methylguanosine(18) in tRNA + S-adenosyl-L-homocysteine + H(+)</text>
        <dbReference type="Rhea" id="RHEA:20077"/>
        <dbReference type="Rhea" id="RHEA-COMP:10190"/>
        <dbReference type="Rhea" id="RHEA-COMP:10192"/>
        <dbReference type="ChEBI" id="CHEBI:15378"/>
        <dbReference type="ChEBI" id="CHEBI:57856"/>
        <dbReference type="ChEBI" id="CHEBI:59789"/>
        <dbReference type="ChEBI" id="CHEBI:74269"/>
        <dbReference type="ChEBI" id="CHEBI:74445"/>
        <dbReference type="EC" id="2.1.1.34"/>
    </reaction>
</comment>
<dbReference type="InterPro" id="IPR029028">
    <property type="entry name" value="Alpha/beta_knot_MTases"/>
</dbReference>
<keyword evidence="4 7" id="KW-0949">S-adenosyl-L-methionine</keyword>
<dbReference type="PANTHER" id="PTHR43453">
    <property type="entry name" value="RRNA METHYLASE-LIKE"/>
    <property type="match status" value="1"/>
</dbReference>
<keyword evidence="5 7" id="KW-0819">tRNA processing</keyword>
<dbReference type="GO" id="GO:0002938">
    <property type="term" value="P:tRNA guanine ribose methylation"/>
    <property type="evidence" value="ECO:0007669"/>
    <property type="project" value="UniProtKB-UniRule"/>
</dbReference>
<dbReference type="EMBL" id="FOLH01000001">
    <property type="protein sequence ID" value="SFB77920.1"/>
    <property type="molecule type" value="Genomic_DNA"/>
</dbReference>
<dbReference type="HAMAP" id="MF_02060">
    <property type="entry name" value="tRNA_methyltr_TrmH"/>
    <property type="match status" value="1"/>
</dbReference>
<dbReference type="Proteomes" id="UP000199058">
    <property type="component" value="Unassembled WGS sequence"/>
</dbReference>
<keyword evidence="2 7" id="KW-0489">Methyltransferase</keyword>
<feature type="binding site" evidence="7">
    <location>
        <position position="148"/>
    </location>
    <ligand>
        <name>S-adenosyl-L-methionine</name>
        <dbReference type="ChEBI" id="CHEBI:59789"/>
    </ligand>
</feature>
<feature type="binding site" evidence="7">
    <location>
        <position position="139"/>
    </location>
    <ligand>
        <name>S-adenosyl-L-methionine</name>
        <dbReference type="ChEBI" id="CHEBI:59789"/>
    </ligand>
</feature>
<dbReference type="GO" id="GO:0000049">
    <property type="term" value="F:tRNA binding"/>
    <property type="evidence" value="ECO:0007669"/>
    <property type="project" value="UniProtKB-UniRule"/>
</dbReference>
<organism evidence="10 11">
    <name type="scientific">Marinospirillum celere</name>
    <dbReference type="NCBI Taxonomy" id="1122252"/>
    <lineage>
        <taxon>Bacteria</taxon>
        <taxon>Pseudomonadati</taxon>
        <taxon>Pseudomonadota</taxon>
        <taxon>Gammaproteobacteria</taxon>
        <taxon>Oceanospirillales</taxon>
        <taxon>Oceanospirillaceae</taxon>
        <taxon>Marinospirillum</taxon>
    </lineage>
</organism>
<dbReference type="SUPFAM" id="SSF75217">
    <property type="entry name" value="alpha/beta knot"/>
    <property type="match status" value="1"/>
</dbReference>
<sequence>MKPERVARIREVLDRRQPDLTIITDRVSKPHNISAIIRSCDAFAVPECHVVWPDEDFQTYRRRAAGSQHWVRVNKHPSTAEGIAHLKERGFRILAAHLSASAQPYDQLDFTQPTAFLMGAELEGVSNEAAELADGHVIVPMQGMVESLNVSVVAALLLSEACRQRRQAGFFDQPRLADADYQRLFFEACYPDLARRCRERKVTYPRLLENGDLEDSAAFSVAYNASSNQ</sequence>
<evidence type="ECO:0000256" key="5">
    <source>
        <dbReference type="ARBA" id="ARBA00022694"/>
    </source>
</evidence>
<comment type="caution">
    <text evidence="7">Lacks conserved residue(s) required for the propagation of feature annotation.</text>
</comment>
<reference evidence="10 11" key="1">
    <citation type="submission" date="2016-10" db="EMBL/GenBank/DDBJ databases">
        <authorList>
            <person name="de Groot N.N."/>
        </authorList>
    </citation>
    <scope>NUCLEOTIDE SEQUENCE [LARGE SCALE GENOMIC DNA]</scope>
    <source>
        <strain evidence="10 11">DSM 18438</strain>
    </source>
</reference>
<proteinExistence type="inferred from homology"/>
<evidence type="ECO:0000256" key="3">
    <source>
        <dbReference type="ARBA" id="ARBA00022679"/>
    </source>
</evidence>
<dbReference type="InterPro" id="IPR022724">
    <property type="entry name" value="rRNA_MeTrfase_SpoU_C"/>
</dbReference>
<dbReference type="InterPro" id="IPR029026">
    <property type="entry name" value="tRNA_m1G_MTases_N"/>
</dbReference>
<evidence type="ECO:0000256" key="6">
    <source>
        <dbReference type="ARBA" id="ARBA00022884"/>
    </source>
</evidence>